<protein>
    <submittedName>
        <fullName evidence="1">Uncharacterized protein</fullName>
    </submittedName>
</protein>
<organism evidence="1 2">
    <name type="scientific">Sulfobacillus thermosulfidooxidans (strain DSM 9293 / VKM B-1269 / AT-1)</name>
    <dbReference type="NCBI Taxonomy" id="929705"/>
    <lineage>
        <taxon>Bacteria</taxon>
        <taxon>Bacillati</taxon>
        <taxon>Bacillota</taxon>
        <taxon>Clostridia</taxon>
        <taxon>Eubacteriales</taxon>
        <taxon>Clostridiales Family XVII. Incertae Sedis</taxon>
        <taxon>Sulfobacillus</taxon>
    </lineage>
</organism>
<dbReference type="AlphaFoldDB" id="A0A1W1WP69"/>
<evidence type="ECO:0000313" key="1">
    <source>
        <dbReference type="EMBL" id="SMC08101.1"/>
    </source>
</evidence>
<dbReference type="RefSeq" id="WP_084662143.1">
    <property type="nucleotide sequence ID" value="NZ_FWWY01000002.1"/>
</dbReference>
<keyword evidence="2" id="KW-1185">Reference proteome</keyword>
<dbReference type="EMBL" id="FWWY01000002">
    <property type="protein sequence ID" value="SMC08101.1"/>
    <property type="molecule type" value="Genomic_DNA"/>
</dbReference>
<proteinExistence type="predicted"/>
<dbReference type="Proteomes" id="UP000192660">
    <property type="component" value="Unassembled WGS sequence"/>
</dbReference>
<evidence type="ECO:0000313" key="2">
    <source>
        <dbReference type="Proteomes" id="UP000192660"/>
    </source>
</evidence>
<gene>
    <name evidence="1" type="ORF">SAMN00768000_3652</name>
</gene>
<name>A0A1W1WP69_SULTA</name>
<sequence length="95" mass="10289">MTSSVWPALTTPWGTITPTGTRASGLTYANIPVTPTGVTITVMVYDDHGVWAWWSADHTRGGSGFRSLDAALTHLCQLLHQHFGTPCTPTRSSEF</sequence>
<reference evidence="2" key="1">
    <citation type="submission" date="2017-04" db="EMBL/GenBank/DDBJ databases">
        <authorList>
            <person name="Varghese N."/>
            <person name="Submissions S."/>
        </authorList>
    </citation>
    <scope>NUCLEOTIDE SEQUENCE [LARGE SCALE GENOMIC DNA]</scope>
    <source>
        <strain evidence="2">DSM 9293</strain>
    </source>
</reference>
<accession>A0A1W1WP69</accession>